<feature type="chain" id="PRO_5020380791" description="S-adenosyl-L-homocysteine hydrolase" evidence="1">
    <location>
        <begin position="22"/>
        <end position="164"/>
    </location>
</feature>
<gene>
    <name evidence="2" type="ORF">EQG66_02125</name>
</gene>
<organism evidence="2 3">
    <name type="scientific">Sphingobium fluviale</name>
    <dbReference type="NCBI Taxonomy" id="2506423"/>
    <lineage>
        <taxon>Bacteria</taxon>
        <taxon>Pseudomonadati</taxon>
        <taxon>Pseudomonadota</taxon>
        <taxon>Alphaproteobacteria</taxon>
        <taxon>Sphingomonadales</taxon>
        <taxon>Sphingomonadaceae</taxon>
        <taxon>Sphingobium</taxon>
    </lineage>
</organism>
<keyword evidence="3" id="KW-1185">Reference proteome</keyword>
<dbReference type="AlphaFoldDB" id="A0A4Q1KM99"/>
<dbReference type="EMBL" id="SBKP01000001">
    <property type="protein sequence ID" value="RXR31093.1"/>
    <property type="molecule type" value="Genomic_DNA"/>
</dbReference>
<feature type="signal peptide" evidence="1">
    <location>
        <begin position="1"/>
        <end position="21"/>
    </location>
</feature>
<dbReference type="OrthoDB" id="7473015at2"/>
<accession>A0A4Q1KM99</accession>
<evidence type="ECO:0008006" key="4">
    <source>
        <dbReference type="Google" id="ProtNLM"/>
    </source>
</evidence>
<evidence type="ECO:0000313" key="2">
    <source>
        <dbReference type="EMBL" id="RXR31093.1"/>
    </source>
</evidence>
<proteinExistence type="predicted"/>
<dbReference type="RefSeq" id="WP_129402861.1">
    <property type="nucleotide sequence ID" value="NZ_SBKP01000001.1"/>
</dbReference>
<evidence type="ECO:0000313" key="3">
    <source>
        <dbReference type="Proteomes" id="UP000290958"/>
    </source>
</evidence>
<dbReference type="Proteomes" id="UP000290958">
    <property type="component" value="Unassembled WGS sequence"/>
</dbReference>
<evidence type="ECO:0000256" key="1">
    <source>
        <dbReference type="SAM" id="SignalP"/>
    </source>
</evidence>
<sequence>MKSMIAMLAAGLALVSGEAQAAANCWSDTAYEAAQLRDMDMMLMVATLRCRMKGTDFSTDYNKFVVDKRPILAAANIEIQTEFAKSVGKAKALGAYDDFMTKIANSYGNGMTGMACQDFAALARTAAEAPAVRASLVTLANEIGSKPPVPIARCSATVAMASGN</sequence>
<comment type="caution">
    <text evidence="2">The sequence shown here is derived from an EMBL/GenBank/DDBJ whole genome shotgun (WGS) entry which is preliminary data.</text>
</comment>
<name>A0A4Q1KM99_9SPHN</name>
<protein>
    <recommendedName>
        <fullName evidence="4">S-adenosyl-L-homocysteine hydrolase</fullName>
    </recommendedName>
</protein>
<reference evidence="3" key="1">
    <citation type="submission" date="2019-01" db="EMBL/GenBank/DDBJ databases">
        <title>Cytophagaceae bacterium strain CAR-16.</title>
        <authorList>
            <person name="Chen W.-M."/>
        </authorList>
    </citation>
    <scope>NUCLEOTIDE SEQUENCE [LARGE SCALE GENOMIC DNA]</scope>
    <source>
        <strain evidence="3">CHR27</strain>
    </source>
</reference>
<keyword evidence="1" id="KW-0732">Signal</keyword>